<evidence type="ECO:0000256" key="1">
    <source>
        <dbReference type="SAM" id="MobiDB-lite"/>
    </source>
</evidence>
<dbReference type="InterPro" id="IPR044591">
    <property type="entry name" value="RUK"/>
</dbReference>
<reference evidence="3" key="1">
    <citation type="submission" date="2022-10" db="EMBL/GenBank/DDBJ databases">
        <title>The complete genomes of actinobacterial strains from the NBC collection.</title>
        <authorList>
            <person name="Joergensen T.S."/>
            <person name="Alvarez Arevalo M."/>
            <person name="Sterndorff E.B."/>
            <person name="Faurdal D."/>
            <person name="Vuksanovic O."/>
            <person name="Mourched A.-S."/>
            <person name="Charusanti P."/>
            <person name="Shaw S."/>
            <person name="Blin K."/>
            <person name="Weber T."/>
        </authorList>
    </citation>
    <scope>NUCLEOTIDE SEQUENCE</scope>
    <source>
        <strain evidence="3">NBC_00248</strain>
    </source>
</reference>
<evidence type="ECO:0000313" key="4">
    <source>
        <dbReference type="Proteomes" id="UP001432039"/>
    </source>
</evidence>
<dbReference type="PANTHER" id="PTHR46562:SF1">
    <property type="entry name" value="SERINE_THREONINE-PROTEIN KINASE ULK4"/>
    <property type="match status" value="1"/>
</dbReference>
<sequence length="120" mass="12812">MTGLAIDTPAYTSPEQARGDTTLGTLSDLYSLGCLLHELVTGSIPFTGTGWQILNQHLNDAPAPLSALRPGTPRELEQLVLELLDKNPDRWPTAADTRAPPPPRTPRSPAPDAVAHQLAS</sequence>
<gene>
    <name evidence="3" type="ORF">OG517_00865</name>
</gene>
<dbReference type="InterPro" id="IPR011009">
    <property type="entry name" value="Kinase-like_dom_sf"/>
</dbReference>
<dbReference type="Pfam" id="PF00069">
    <property type="entry name" value="Pkinase"/>
    <property type="match status" value="1"/>
</dbReference>
<dbReference type="Gene3D" id="1.10.510.10">
    <property type="entry name" value="Transferase(Phosphotransferase) domain 1"/>
    <property type="match status" value="1"/>
</dbReference>
<proteinExistence type="predicted"/>
<dbReference type="Proteomes" id="UP001432039">
    <property type="component" value="Chromosome"/>
</dbReference>
<accession>A0ABZ1T2N6</accession>
<organism evidence="3 4">
    <name type="scientific">Streptomyces virginiae</name>
    <name type="common">Streptomyces cinnamonensis</name>
    <dbReference type="NCBI Taxonomy" id="1961"/>
    <lineage>
        <taxon>Bacteria</taxon>
        <taxon>Bacillati</taxon>
        <taxon>Actinomycetota</taxon>
        <taxon>Actinomycetes</taxon>
        <taxon>Kitasatosporales</taxon>
        <taxon>Streptomycetaceae</taxon>
        <taxon>Streptomyces</taxon>
    </lineage>
</organism>
<protein>
    <recommendedName>
        <fullName evidence="2">Protein kinase domain-containing protein</fullName>
    </recommendedName>
</protein>
<feature type="domain" description="Protein kinase" evidence="2">
    <location>
        <begin position="1"/>
        <end position="105"/>
    </location>
</feature>
<dbReference type="RefSeq" id="WP_328959683.1">
    <property type="nucleotide sequence ID" value="NZ_CP108090.1"/>
</dbReference>
<feature type="region of interest" description="Disordered" evidence="1">
    <location>
        <begin position="85"/>
        <end position="120"/>
    </location>
</feature>
<evidence type="ECO:0000313" key="3">
    <source>
        <dbReference type="EMBL" id="WUQ10120.1"/>
    </source>
</evidence>
<evidence type="ECO:0000259" key="2">
    <source>
        <dbReference type="PROSITE" id="PS50011"/>
    </source>
</evidence>
<dbReference type="EMBL" id="CP108090">
    <property type="protein sequence ID" value="WUQ10120.1"/>
    <property type="molecule type" value="Genomic_DNA"/>
</dbReference>
<feature type="compositionally biased region" description="Pro residues" evidence="1">
    <location>
        <begin position="99"/>
        <end position="109"/>
    </location>
</feature>
<dbReference type="InterPro" id="IPR000719">
    <property type="entry name" value="Prot_kinase_dom"/>
</dbReference>
<dbReference type="PANTHER" id="PTHR46562">
    <property type="entry name" value="SERINE/THREONINE-KINASE ULK4-LIKE PROTEIN-RELATED"/>
    <property type="match status" value="1"/>
</dbReference>
<dbReference type="SUPFAM" id="SSF56112">
    <property type="entry name" value="Protein kinase-like (PK-like)"/>
    <property type="match status" value="1"/>
</dbReference>
<dbReference type="PROSITE" id="PS50011">
    <property type="entry name" value="PROTEIN_KINASE_DOM"/>
    <property type="match status" value="1"/>
</dbReference>
<name>A0ABZ1T2N6_STRVG</name>
<keyword evidence="4" id="KW-1185">Reference proteome</keyword>